<comment type="caution">
    <text evidence="1">The sequence shown here is derived from an EMBL/GenBank/DDBJ whole genome shotgun (WGS) entry which is preliminary data.</text>
</comment>
<gene>
    <name evidence="1" type="ORF">K7432_000538</name>
</gene>
<keyword evidence="2" id="KW-1185">Reference proteome</keyword>
<evidence type="ECO:0000313" key="1">
    <source>
        <dbReference type="EMBL" id="KAK9729095.1"/>
    </source>
</evidence>
<dbReference type="Pfam" id="PF09737">
    <property type="entry name" value="Det1"/>
    <property type="match status" value="1"/>
</dbReference>
<dbReference type="PANTHER" id="PTHR13374:SF3">
    <property type="entry name" value="DET1 HOMOLOG"/>
    <property type="match status" value="1"/>
</dbReference>
<accession>A0ABR2WB28</accession>
<dbReference type="Proteomes" id="UP001479436">
    <property type="component" value="Unassembled WGS sequence"/>
</dbReference>
<dbReference type="InterPro" id="IPR019138">
    <property type="entry name" value="De-etiolated_protein_1_Det1"/>
</dbReference>
<name>A0ABR2WB28_9FUNG</name>
<sequence>MDKAYVSPGNLVNILRNRELNFQKPNTTYLKKRQLYQHVYPNHTLYNIAISTCIFLKRFTPDGKHLVCFSRNQHALQLYTFLGPCSPKKPDNESPEAESGAIFQQFFSLKYEKILTFDPAELLCKDFCLVTSNQKHLILASACPSTASSAEACRYPSSLNCMANLDDITFYVMEIESGKICDRKTFKSDFIYLSHHSGVSLYGQFFAITSLQNQCIHVFQIKENGTFVGLRTIGWYNYDDDELELAKYEEFNEQFETRQRSHSAPPDAEWHGRAGIDLSRTLSLGSSTRLEVPSLSHRDPSLVDNPDEQSILFDDFKHTQPPLSGFKHRLLAYLYKKAKSVDDNGMALQNFYLTFSQFESLVLWKAQFLDETHLLVKLSSVECVTGRNTEGTNQTAFFVVYNIDTTMIIALYENTSEELLSLFEHHSESFRGPNYNEPANLNWTWSNNAFARLILKKQQYAVRNARNGGPSQAVKRVLAALPYSPQSFSESPYFDPSLFSYDEKAISASDRPKPCQDFPIKFYLRSTGELKFKINTNVPNRGGSRVSKRYATFIVHPDQPFMISLQHTLMQPTVVNFHVRSGEVE</sequence>
<proteinExistence type="predicted"/>
<protein>
    <recommendedName>
        <fullName evidence="3">DET1-like protein</fullName>
    </recommendedName>
</protein>
<reference evidence="1 2" key="1">
    <citation type="submission" date="2023-04" db="EMBL/GenBank/DDBJ databases">
        <title>Genome of Basidiobolus ranarum AG-B5.</title>
        <authorList>
            <person name="Stajich J.E."/>
            <person name="Carter-House D."/>
            <person name="Gryganskyi A."/>
        </authorList>
    </citation>
    <scope>NUCLEOTIDE SEQUENCE [LARGE SCALE GENOMIC DNA]</scope>
    <source>
        <strain evidence="1 2">AG-B5</strain>
    </source>
</reference>
<evidence type="ECO:0000313" key="2">
    <source>
        <dbReference type="Proteomes" id="UP001479436"/>
    </source>
</evidence>
<dbReference type="PANTHER" id="PTHR13374">
    <property type="entry name" value="DET1 HOMOLOG DE-ETIOLATED-1 HOMOLOG"/>
    <property type="match status" value="1"/>
</dbReference>
<dbReference type="EMBL" id="JASJQH010006885">
    <property type="protein sequence ID" value="KAK9729095.1"/>
    <property type="molecule type" value="Genomic_DNA"/>
</dbReference>
<organism evidence="1 2">
    <name type="scientific">Basidiobolus ranarum</name>
    <dbReference type="NCBI Taxonomy" id="34480"/>
    <lineage>
        <taxon>Eukaryota</taxon>
        <taxon>Fungi</taxon>
        <taxon>Fungi incertae sedis</taxon>
        <taxon>Zoopagomycota</taxon>
        <taxon>Entomophthoromycotina</taxon>
        <taxon>Basidiobolomycetes</taxon>
        <taxon>Basidiobolales</taxon>
        <taxon>Basidiobolaceae</taxon>
        <taxon>Basidiobolus</taxon>
    </lineage>
</organism>
<evidence type="ECO:0008006" key="3">
    <source>
        <dbReference type="Google" id="ProtNLM"/>
    </source>
</evidence>